<comment type="caution">
    <text evidence="1">The sequence shown here is derived from an EMBL/GenBank/DDBJ whole genome shotgun (WGS) entry which is preliminary data.</text>
</comment>
<protein>
    <recommendedName>
        <fullName evidence="2">Citrate (Si)-synthase</fullName>
    </recommendedName>
</protein>
<dbReference type="InterPro" id="IPR036969">
    <property type="entry name" value="Citrate_synthase_sf"/>
</dbReference>
<gene>
    <name evidence="1" type="ORF">S01H1_44560</name>
</gene>
<reference evidence="1" key="1">
    <citation type="journal article" date="2014" name="Front. Microbiol.">
        <title>High frequency of phylogenetically diverse reductive dehalogenase-homologous genes in deep subseafloor sedimentary metagenomes.</title>
        <authorList>
            <person name="Kawai M."/>
            <person name="Futagami T."/>
            <person name="Toyoda A."/>
            <person name="Takaki Y."/>
            <person name="Nishi S."/>
            <person name="Hori S."/>
            <person name="Arai W."/>
            <person name="Tsubouchi T."/>
            <person name="Morono Y."/>
            <person name="Uchiyama I."/>
            <person name="Ito T."/>
            <person name="Fujiyama A."/>
            <person name="Inagaki F."/>
            <person name="Takami H."/>
        </authorList>
    </citation>
    <scope>NUCLEOTIDE SEQUENCE</scope>
    <source>
        <strain evidence="1">Expedition CK06-06</strain>
    </source>
</reference>
<organism evidence="1">
    <name type="scientific">marine sediment metagenome</name>
    <dbReference type="NCBI Taxonomy" id="412755"/>
    <lineage>
        <taxon>unclassified sequences</taxon>
        <taxon>metagenomes</taxon>
        <taxon>ecological metagenomes</taxon>
    </lineage>
</organism>
<evidence type="ECO:0008006" key="2">
    <source>
        <dbReference type="Google" id="ProtNLM"/>
    </source>
</evidence>
<dbReference type="AlphaFoldDB" id="X0W6Q8"/>
<dbReference type="SUPFAM" id="SSF48256">
    <property type="entry name" value="Citrate synthase"/>
    <property type="match status" value="1"/>
</dbReference>
<sequence length="58" mass="6487">MATLKQTLSKKIDEWRPRTTKLLKEHGTEKISDVTIAQAIGGMRGVKCLVTDISYLDP</sequence>
<name>X0W6Q8_9ZZZZ</name>
<dbReference type="EMBL" id="BARS01028425">
    <property type="protein sequence ID" value="GAG08356.1"/>
    <property type="molecule type" value="Genomic_DNA"/>
</dbReference>
<proteinExistence type="predicted"/>
<dbReference type="Gene3D" id="1.10.580.10">
    <property type="entry name" value="Citrate Synthase, domain 1"/>
    <property type="match status" value="1"/>
</dbReference>
<feature type="non-terminal residue" evidence="1">
    <location>
        <position position="58"/>
    </location>
</feature>
<dbReference type="GO" id="GO:0046912">
    <property type="term" value="F:acyltransferase activity, acyl groups converted into alkyl on transfer"/>
    <property type="evidence" value="ECO:0007669"/>
    <property type="project" value="InterPro"/>
</dbReference>
<evidence type="ECO:0000313" key="1">
    <source>
        <dbReference type="EMBL" id="GAG08356.1"/>
    </source>
</evidence>
<accession>X0W6Q8</accession>
<dbReference type="InterPro" id="IPR016142">
    <property type="entry name" value="Citrate_synth-like_lrg_a-sub"/>
</dbReference>